<dbReference type="Proteomes" id="UP001576762">
    <property type="component" value="Unassembled WGS sequence"/>
</dbReference>
<dbReference type="RefSeq" id="WP_374812978.1">
    <property type="nucleotide sequence ID" value="NZ_JBHFLD010000004.1"/>
</dbReference>
<accession>A0ABV4W393</accession>
<feature type="domain" description="DUF5681" evidence="2">
    <location>
        <begin position="20"/>
        <end position="80"/>
    </location>
</feature>
<organism evidence="3 4">
    <name type="scientific">Marinobacter shengliensis</name>
    <dbReference type="NCBI Taxonomy" id="1389223"/>
    <lineage>
        <taxon>Bacteria</taxon>
        <taxon>Pseudomonadati</taxon>
        <taxon>Pseudomonadota</taxon>
        <taxon>Gammaproteobacteria</taxon>
        <taxon>Pseudomonadales</taxon>
        <taxon>Marinobacteraceae</taxon>
        <taxon>Marinobacter</taxon>
    </lineage>
</organism>
<name>A0ABV4W393_9GAMM</name>
<dbReference type="EMBL" id="JBHFLD010000004">
    <property type="protein sequence ID" value="MFB2714654.1"/>
    <property type="molecule type" value="Genomic_DNA"/>
</dbReference>
<feature type="region of interest" description="Disordered" evidence="1">
    <location>
        <begin position="1"/>
        <end position="38"/>
    </location>
</feature>
<dbReference type="Pfam" id="PF18932">
    <property type="entry name" value="DUF5681"/>
    <property type="match status" value="1"/>
</dbReference>
<evidence type="ECO:0000313" key="4">
    <source>
        <dbReference type="Proteomes" id="UP001576762"/>
    </source>
</evidence>
<reference evidence="3 4" key="1">
    <citation type="submission" date="2024-09" db="EMBL/GenBank/DDBJ databases">
        <title>Draft genome sequences of 6 high pH adapted Marinobacter shengliensis sp. isolated from Mariana forearc serpentinite mud volcanoes.</title>
        <authorList>
            <person name="Elkassas S."/>
            <person name="Serres M."/>
            <person name="Michael N."/>
            <person name="Amina P."/>
            <person name="Teodora Z."/>
            <person name="Julie H."/>
        </authorList>
    </citation>
    <scope>NUCLEOTIDE SEQUENCE [LARGE SCALE GENOMIC DNA]</scope>
    <source>
        <strain evidence="3 4">EB4</strain>
    </source>
</reference>
<evidence type="ECO:0000256" key="1">
    <source>
        <dbReference type="SAM" id="MobiDB-lite"/>
    </source>
</evidence>
<proteinExistence type="predicted"/>
<dbReference type="InterPro" id="IPR043736">
    <property type="entry name" value="DUF5681"/>
</dbReference>
<protein>
    <submittedName>
        <fullName evidence="3">DUF5681 domain-containing protein</fullName>
    </submittedName>
</protein>
<evidence type="ECO:0000259" key="2">
    <source>
        <dbReference type="Pfam" id="PF18932"/>
    </source>
</evidence>
<gene>
    <name evidence="3" type="ORF">ACE05E_04085</name>
</gene>
<comment type="caution">
    <text evidence="3">The sequence shown here is derived from an EMBL/GenBank/DDBJ whole genome shotgun (WGS) entry which is preliminary data.</text>
</comment>
<sequence>MDNTQSKPKPDAPKIGNPNWKPGCKSPNPAGRPKGRVDRRFKVTKMLEDDADKVVRVVIDSALKGDVQAASLVLSRIAPALKAQAEKVNFEFDASAPMTEQVQSVLQGIANGEVSPDVGKQIIESIATLAGIKQIDELEQRLAALEMG</sequence>
<evidence type="ECO:0000313" key="3">
    <source>
        <dbReference type="EMBL" id="MFB2714654.1"/>
    </source>
</evidence>
<keyword evidence="4" id="KW-1185">Reference proteome</keyword>